<dbReference type="RefSeq" id="WP_066398375.1">
    <property type="nucleotide sequence ID" value="NZ_CP015378.1"/>
</dbReference>
<dbReference type="PANTHER" id="PTHR42800">
    <property type="entry name" value="EXOINULINASE INUD (AFU_ORTHOLOGUE AFUA_5G00480)"/>
    <property type="match status" value="1"/>
</dbReference>
<dbReference type="InterPro" id="IPR013148">
    <property type="entry name" value="Glyco_hydro_32_N"/>
</dbReference>
<keyword evidence="3 4" id="KW-0326">Glycosidase</keyword>
<dbReference type="SMART" id="SM00640">
    <property type="entry name" value="Glyco_32"/>
    <property type="match status" value="1"/>
</dbReference>
<dbReference type="GO" id="GO:0005987">
    <property type="term" value="P:sucrose catabolic process"/>
    <property type="evidence" value="ECO:0007669"/>
    <property type="project" value="TreeGrafter"/>
</dbReference>
<dbReference type="GO" id="GO:0005737">
    <property type="term" value="C:cytoplasm"/>
    <property type="evidence" value="ECO:0007669"/>
    <property type="project" value="TreeGrafter"/>
</dbReference>
<gene>
    <name evidence="7" type="ORF">ABE65_018840</name>
</gene>
<dbReference type="InterPro" id="IPR023296">
    <property type="entry name" value="Glyco_hydro_beta-prop_sf"/>
</dbReference>
<evidence type="ECO:0000259" key="6">
    <source>
        <dbReference type="Pfam" id="PF08244"/>
    </source>
</evidence>
<sequence>MFKREKWPVLFILVLLISGLLLVKNLMEESSKPVPKKENDPSYRADYHFTTPDKWKNDPQKPVYYKGKYHYYYLYNKDYPDGNGTEWRHATSEDLVNWRDEGVAIPKFTNDNGDIWSGSVVIDKENTAGFGKNAFIAILTQPSKDGGKQKQFLWYSTDEGKTFKPHGEDPVLDNPGTKDFRDPKVVWDDERKKWIMLMAEGTKIGFYESDDLKNWRFTSGFQTKDIGLIECPDLFLMRGEDGTLKWVLGVSANGLSSGKPNTYAYWTGDFNGESFAVDHEDPEWLDHGFDWYGGVTFDEGEKSDPDAKRYALAWMNSWSYPHETPTMKEDFNGMDSVVRELQLKHDANADRYYLASQPVEALDNLTSYRDFFQQIKVTGEKTLDVSGDSYVLETDISWEDSQNIGLRLRESEDKNRHIDVGIHTEGQFSYVNRSFANQPDKSGQYVESKAPFSSEKRNVHLKILVDKTSVEVFVDDGRVAHSSLLYPEHNDQGITLFSDGGEAIFENLQVNHIE</sequence>
<keyword evidence="8" id="KW-1185">Reference proteome</keyword>
<dbReference type="Gene3D" id="2.60.120.560">
    <property type="entry name" value="Exo-inulinase, domain 1"/>
    <property type="match status" value="1"/>
</dbReference>
<dbReference type="EMBL" id="CP015378">
    <property type="protein sequence ID" value="ANC78743.1"/>
    <property type="molecule type" value="Genomic_DNA"/>
</dbReference>
<proteinExistence type="inferred from homology"/>
<feature type="domain" description="Glycosyl hydrolase family 32 C-terminal" evidence="6">
    <location>
        <begin position="368"/>
        <end position="511"/>
    </location>
</feature>
<dbReference type="STRING" id="1221500.ABE65_018840"/>
<name>A0A160IQK0_9BACL</name>
<evidence type="ECO:0000313" key="8">
    <source>
        <dbReference type="Proteomes" id="UP000076623"/>
    </source>
</evidence>
<dbReference type="Pfam" id="PF08244">
    <property type="entry name" value="Glyco_hydro_32C"/>
    <property type="match status" value="1"/>
</dbReference>
<dbReference type="InterPro" id="IPR001362">
    <property type="entry name" value="Glyco_hydro_32"/>
</dbReference>
<dbReference type="Gene3D" id="2.115.10.20">
    <property type="entry name" value="Glycosyl hydrolase domain, family 43"/>
    <property type="match status" value="1"/>
</dbReference>
<dbReference type="GO" id="GO:0004575">
    <property type="term" value="F:sucrose alpha-glucosidase activity"/>
    <property type="evidence" value="ECO:0007669"/>
    <property type="project" value="TreeGrafter"/>
</dbReference>
<comment type="similarity">
    <text evidence="1 4">Belongs to the glycosyl hydrolase 32 family.</text>
</comment>
<evidence type="ECO:0000256" key="2">
    <source>
        <dbReference type="ARBA" id="ARBA00022801"/>
    </source>
</evidence>
<dbReference type="AlphaFoldDB" id="A0A160IQK0"/>
<evidence type="ECO:0000256" key="1">
    <source>
        <dbReference type="ARBA" id="ARBA00009902"/>
    </source>
</evidence>
<dbReference type="Pfam" id="PF00251">
    <property type="entry name" value="Glyco_hydro_32N"/>
    <property type="match status" value="1"/>
</dbReference>
<dbReference type="SUPFAM" id="SSF49899">
    <property type="entry name" value="Concanavalin A-like lectins/glucanases"/>
    <property type="match status" value="1"/>
</dbReference>
<evidence type="ECO:0000313" key="7">
    <source>
        <dbReference type="EMBL" id="ANC78743.1"/>
    </source>
</evidence>
<keyword evidence="2 4" id="KW-0378">Hydrolase</keyword>
<evidence type="ECO:0000256" key="3">
    <source>
        <dbReference type="ARBA" id="ARBA00023295"/>
    </source>
</evidence>
<dbReference type="CDD" id="cd18622">
    <property type="entry name" value="GH32_Inu-like"/>
    <property type="match status" value="1"/>
</dbReference>
<evidence type="ECO:0000256" key="4">
    <source>
        <dbReference type="RuleBase" id="RU362110"/>
    </source>
</evidence>
<feature type="domain" description="Glycosyl hydrolase family 32 N-terminal" evidence="5">
    <location>
        <begin position="48"/>
        <end position="346"/>
    </location>
</feature>
<dbReference type="InterPro" id="IPR013320">
    <property type="entry name" value="ConA-like_dom_sf"/>
</dbReference>
<dbReference type="Proteomes" id="UP000076623">
    <property type="component" value="Chromosome"/>
</dbReference>
<evidence type="ECO:0000259" key="5">
    <source>
        <dbReference type="Pfam" id="PF00251"/>
    </source>
</evidence>
<accession>A0A160IQK0</accession>
<protein>
    <submittedName>
        <fullName evidence="7">Levanase</fullName>
    </submittedName>
</protein>
<reference evidence="7 8" key="1">
    <citation type="submission" date="2016-04" db="EMBL/GenBank/DDBJ databases">
        <title>Complete genome sequence of Fictibacillus phosphorivorans G25-29, a strain toxic to nematodes.</title>
        <authorList>
            <person name="Zheng Z."/>
        </authorList>
    </citation>
    <scope>NUCLEOTIDE SEQUENCE [LARGE SCALE GENOMIC DNA]</scope>
    <source>
        <strain evidence="7 8">G25-29</strain>
    </source>
</reference>
<dbReference type="PANTHER" id="PTHR42800:SF1">
    <property type="entry name" value="EXOINULINASE INUD (AFU_ORTHOLOGUE AFUA_5G00480)"/>
    <property type="match status" value="1"/>
</dbReference>
<organism evidence="7 8">
    <name type="scientific">Fictibacillus phosphorivorans</name>
    <dbReference type="NCBI Taxonomy" id="1221500"/>
    <lineage>
        <taxon>Bacteria</taxon>
        <taxon>Bacillati</taxon>
        <taxon>Bacillota</taxon>
        <taxon>Bacilli</taxon>
        <taxon>Bacillales</taxon>
        <taxon>Fictibacillaceae</taxon>
        <taxon>Fictibacillus</taxon>
    </lineage>
</organism>
<dbReference type="SUPFAM" id="SSF75005">
    <property type="entry name" value="Arabinanase/levansucrase/invertase"/>
    <property type="match status" value="1"/>
</dbReference>
<dbReference type="InterPro" id="IPR013189">
    <property type="entry name" value="Glyco_hydro_32_C"/>
</dbReference>
<dbReference type="KEGG" id="fpn:ABE65_018840"/>